<organism evidence="1 2">
    <name type="scientific">Glossina palpalis gambiensis</name>
    <dbReference type="NCBI Taxonomy" id="67801"/>
    <lineage>
        <taxon>Eukaryota</taxon>
        <taxon>Metazoa</taxon>
        <taxon>Ecdysozoa</taxon>
        <taxon>Arthropoda</taxon>
        <taxon>Hexapoda</taxon>
        <taxon>Insecta</taxon>
        <taxon>Pterygota</taxon>
        <taxon>Neoptera</taxon>
        <taxon>Endopterygota</taxon>
        <taxon>Diptera</taxon>
        <taxon>Brachycera</taxon>
        <taxon>Muscomorpha</taxon>
        <taxon>Hippoboscoidea</taxon>
        <taxon>Glossinidae</taxon>
        <taxon>Glossina</taxon>
    </lineage>
</organism>
<dbReference type="VEuPathDB" id="VectorBase:GPPI049494"/>
<dbReference type="EnsemblMetazoa" id="GPPI049494-RA">
    <property type="protein sequence ID" value="GPPI049494-PA"/>
    <property type="gene ID" value="GPPI049494"/>
</dbReference>
<evidence type="ECO:0000313" key="1">
    <source>
        <dbReference type="EnsemblMetazoa" id="GPPI049494-PA"/>
    </source>
</evidence>
<accession>A0A1B0C587</accession>
<name>A0A1B0C587_9MUSC</name>
<keyword evidence="2" id="KW-1185">Reference proteome</keyword>
<dbReference type="EMBL" id="JXJN01025891">
    <property type="status" value="NOT_ANNOTATED_CDS"/>
    <property type="molecule type" value="Genomic_DNA"/>
</dbReference>
<reference evidence="1" key="2">
    <citation type="submission" date="2020-05" db="UniProtKB">
        <authorList>
            <consortium name="EnsemblMetazoa"/>
        </authorList>
    </citation>
    <scope>IDENTIFICATION</scope>
    <source>
        <strain evidence="1">IAEA</strain>
    </source>
</reference>
<dbReference type="AlphaFoldDB" id="A0A1B0C587"/>
<proteinExistence type="predicted"/>
<sequence length="62" mass="6617">MNKDIVSCSTGSPETLERLKKALTVGRHPVSGVNKKSSSTDVAHTPDAARRTINGWIIDVGI</sequence>
<protein>
    <submittedName>
        <fullName evidence="1">Uncharacterized protein</fullName>
    </submittedName>
</protein>
<reference evidence="2" key="1">
    <citation type="submission" date="2015-01" db="EMBL/GenBank/DDBJ databases">
        <authorList>
            <person name="Aksoy S."/>
            <person name="Warren W."/>
            <person name="Wilson R.K."/>
        </authorList>
    </citation>
    <scope>NUCLEOTIDE SEQUENCE [LARGE SCALE GENOMIC DNA]</scope>
    <source>
        <strain evidence="2">IAEA</strain>
    </source>
</reference>
<dbReference type="Proteomes" id="UP000092460">
    <property type="component" value="Unassembled WGS sequence"/>
</dbReference>
<evidence type="ECO:0000313" key="2">
    <source>
        <dbReference type="Proteomes" id="UP000092460"/>
    </source>
</evidence>